<organism evidence="1 2">
    <name type="scientific">Nyssa sinensis</name>
    <dbReference type="NCBI Taxonomy" id="561372"/>
    <lineage>
        <taxon>Eukaryota</taxon>
        <taxon>Viridiplantae</taxon>
        <taxon>Streptophyta</taxon>
        <taxon>Embryophyta</taxon>
        <taxon>Tracheophyta</taxon>
        <taxon>Spermatophyta</taxon>
        <taxon>Magnoliopsida</taxon>
        <taxon>eudicotyledons</taxon>
        <taxon>Gunneridae</taxon>
        <taxon>Pentapetalae</taxon>
        <taxon>asterids</taxon>
        <taxon>Cornales</taxon>
        <taxon>Nyssaceae</taxon>
        <taxon>Nyssa</taxon>
    </lineage>
</organism>
<dbReference type="EMBL" id="CM018049">
    <property type="protein sequence ID" value="KAA8519716.1"/>
    <property type="molecule type" value="Genomic_DNA"/>
</dbReference>
<reference evidence="1 2" key="1">
    <citation type="submission" date="2019-09" db="EMBL/GenBank/DDBJ databases">
        <title>A chromosome-level genome assembly of the Chinese tupelo Nyssa sinensis.</title>
        <authorList>
            <person name="Yang X."/>
            <person name="Kang M."/>
            <person name="Yang Y."/>
            <person name="Xiong H."/>
            <person name="Wang M."/>
            <person name="Zhang Z."/>
            <person name="Wang Z."/>
            <person name="Wu H."/>
            <person name="Ma T."/>
            <person name="Liu J."/>
            <person name="Xi Z."/>
        </authorList>
    </citation>
    <scope>NUCLEOTIDE SEQUENCE [LARGE SCALE GENOMIC DNA]</scope>
    <source>
        <strain evidence="1">J267</strain>
        <tissue evidence="1">Leaf</tissue>
    </source>
</reference>
<dbReference type="AlphaFoldDB" id="A0A5J4ZPP3"/>
<proteinExistence type="predicted"/>
<accession>A0A5J4ZPP3</accession>
<keyword evidence="2" id="KW-1185">Reference proteome</keyword>
<evidence type="ECO:0000313" key="2">
    <source>
        <dbReference type="Proteomes" id="UP000325577"/>
    </source>
</evidence>
<sequence>MGGGGDDSAVGSCYRCKGAIVVTMNNLLDWTVDEHVGSEREAVVCGGEFVDVVREVGGGAIGEGEALLVPMVSDIDGGGFG</sequence>
<evidence type="ECO:0000313" key="1">
    <source>
        <dbReference type="EMBL" id="KAA8519716.1"/>
    </source>
</evidence>
<dbReference type="Proteomes" id="UP000325577">
    <property type="component" value="Linkage Group LG6"/>
</dbReference>
<protein>
    <submittedName>
        <fullName evidence="1">Uncharacterized protein</fullName>
    </submittedName>
</protein>
<gene>
    <name evidence="1" type="ORF">F0562_013972</name>
</gene>
<name>A0A5J4ZPP3_9ASTE</name>